<evidence type="ECO:0000313" key="2">
    <source>
        <dbReference type="EMBL" id="GGE16699.1"/>
    </source>
</evidence>
<sequence length="339" mass="37577">MLLRITIQQARVGMFVHRVDGNWLDSPFWTRSFKLAQPRDLVRLRQSAITSLVIDLSKGVGPLKASSALALGGSRRVAAQRAAPTSRLPTSEERELRRAAAMLHRTTRKLRTLFETVGAGDGLDTAVVHEVVADIETAVRERPRALLTMTRLKSKDEYSYRHSVAVCALVTHFARFLSLDAQTIQNLSIAALLHDIGKITIPSELLGKPGKLTGEEMALMQTHPQASYDLLQDERDLPDLVRDLCLHHHERIDGRGYPSGLAGAAISLPLRILSICDVYDAVTSIRPYKDPWSTKTALARMSRWHGQFDPVLLLRFFQSIGVAEQDLRKAGADLGPRAA</sequence>
<organism evidence="2 3">
    <name type="scientific">Aureimonas endophytica</name>
    <dbReference type="NCBI Taxonomy" id="2027858"/>
    <lineage>
        <taxon>Bacteria</taxon>
        <taxon>Pseudomonadati</taxon>
        <taxon>Pseudomonadota</taxon>
        <taxon>Alphaproteobacteria</taxon>
        <taxon>Hyphomicrobiales</taxon>
        <taxon>Aurantimonadaceae</taxon>
        <taxon>Aureimonas</taxon>
    </lineage>
</organism>
<dbReference type="RefSeq" id="WP_060577651.1">
    <property type="nucleotide sequence ID" value="NZ_BMIQ01000007.1"/>
</dbReference>
<dbReference type="InterPro" id="IPR037522">
    <property type="entry name" value="HD_GYP_dom"/>
</dbReference>
<accession>A0A917E9F2</accession>
<dbReference type="PROSITE" id="PS51832">
    <property type="entry name" value="HD_GYP"/>
    <property type="match status" value="1"/>
</dbReference>
<feature type="domain" description="HD-GYP" evidence="1">
    <location>
        <begin position="137"/>
        <end position="332"/>
    </location>
</feature>
<dbReference type="Pfam" id="PF11871">
    <property type="entry name" value="DUF3391"/>
    <property type="match status" value="1"/>
</dbReference>
<dbReference type="AlphaFoldDB" id="A0A917E9F2"/>
<reference evidence="2" key="2">
    <citation type="submission" date="2020-09" db="EMBL/GenBank/DDBJ databases">
        <authorList>
            <person name="Sun Q."/>
            <person name="Zhou Y."/>
        </authorList>
    </citation>
    <scope>NUCLEOTIDE SEQUENCE</scope>
    <source>
        <strain evidence="2">CGMCC 1.15367</strain>
    </source>
</reference>
<dbReference type="Proteomes" id="UP000644699">
    <property type="component" value="Unassembled WGS sequence"/>
</dbReference>
<name>A0A917E9F2_9HYPH</name>
<gene>
    <name evidence="2" type="ORF">GCM10011390_39730</name>
</gene>
<dbReference type="InterPro" id="IPR003607">
    <property type="entry name" value="HD/PDEase_dom"/>
</dbReference>
<proteinExistence type="predicted"/>
<keyword evidence="3" id="KW-1185">Reference proteome</keyword>
<evidence type="ECO:0000313" key="3">
    <source>
        <dbReference type="Proteomes" id="UP000644699"/>
    </source>
</evidence>
<evidence type="ECO:0000259" key="1">
    <source>
        <dbReference type="PROSITE" id="PS51832"/>
    </source>
</evidence>
<dbReference type="GO" id="GO:0008081">
    <property type="term" value="F:phosphoric diester hydrolase activity"/>
    <property type="evidence" value="ECO:0007669"/>
    <property type="project" value="UniProtKB-ARBA"/>
</dbReference>
<dbReference type="SUPFAM" id="SSF109604">
    <property type="entry name" value="HD-domain/PDEase-like"/>
    <property type="match status" value="1"/>
</dbReference>
<dbReference type="Pfam" id="PF13487">
    <property type="entry name" value="HD_5"/>
    <property type="match status" value="1"/>
</dbReference>
<dbReference type="Gene3D" id="1.10.3210.10">
    <property type="entry name" value="Hypothetical protein af1432"/>
    <property type="match status" value="1"/>
</dbReference>
<comment type="caution">
    <text evidence="2">The sequence shown here is derived from an EMBL/GenBank/DDBJ whole genome shotgun (WGS) entry which is preliminary data.</text>
</comment>
<dbReference type="EMBL" id="BMIQ01000007">
    <property type="protein sequence ID" value="GGE16699.1"/>
    <property type="molecule type" value="Genomic_DNA"/>
</dbReference>
<dbReference type="PANTHER" id="PTHR43155:SF2">
    <property type="entry name" value="CYCLIC DI-GMP PHOSPHODIESTERASE PA4108"/>
    <property type="match status" value="1"/>
</dbReference>
<dbReference type="SMART" id="SM00471">
    <property type="entry name" value="HDc"/>
    <property type="match status" value="1"/>
</dbReference>
<dbReference type="InterPro" id="IPR021812">
    <property type="entry name" value="DUF3391"/>
</dbReference>
<dbReference type="PANTHER" id="PTHR43155">
    <property type="entry name" value="CYCLIC DI-GMP PHOSPHODIESTERASE PA4108-RELATED"/>
    <property type="match status" value="1"/>
</dbReference>
<dbReference type="CDD" id="cd00077">
    <property type="entry name" value="HDc"/>
    <property type="match status" value="1"/>
</dbReference>
<protein>
    <submittedName>
        <fullName evidence="2">Cyclic di-GMP phosphodiesterase</fullName>
    </submittedName>
</protein>
<reference evidence="2" key="1">
    <citation type="journal article" date="2014" name="Int. J. Syst. Evol. Microbiol.">
        <title>Complete genome sequence of Corynebacterium casei LMG S-19264T (=DSM 44701T), isolated from a smear-ripened cheese.</title>
        <authorList>
            <consortium name="US DOE Joint Genome Institute (JGI-PGF)"/>
            <person name="Walter F."/>
            <person name="Albersmeier A."/>
            <person name="Kalinowski J."/>
            <person name="Ruckert C."/>
        </authorList>
    </citation>
    <scope>NUCLEOTIDE SEQUENCE</scope>
    <source>
        <strain evidence="2">CGMCC 1.15367</strain>
    </source>
</reference>